<proteinExistence type="predicted"/>
<sequence length="201" mass="22997">MKINFHIKQDFVQRGAVRISSLDRTVLFKILMTMKLTVLLMTIFTLSVQATVHGQRVDLKVNKVRLDKVFDEIYTQSGYAFLFNAKQLRAAKPITVELKGMPIEQAIKAILADQPFDYTIDEKVITIREKKVDPKKSKIEMTQYEDPETKDLIIEGRVIDAETNEPLEEVVIESLDGKVIGRTDRNGRFRMIINANRGGVK</sequence>
<dbReference type="EMBL" id="JAERTY010000001">
    <property type="protein sequence ID" value="MBL1407533.1"/>
    <property type="molecule type" value="Genomic_DNA"/>
</dbReference>
<protein>
    <submittedName>
        <fullName evidence="5">STN domain-containing protein</fullName>
    </submittedName>
</protein>
<gene>
    <name evidence="5" type="ORF">JKG61_02080</name>
</gene>
<keyword evidence="1" id="KW-0813">Transport</keyword>
<dbReference type="RefSeq" id="WP_202101327.1">
    <property type="nucleotide sequence ID" value="NZ_JAERTY010000001.1"/>
</dbReference>
<evidence type="ECO:0000256" key="1">
    <source>
        <dbReference type="ARBA" id="ARBA00022448"/>
    </source>
</evidence>
<dbReference type="SMART" id="SM00965">
    <property type="entry name" value="STN"/>
    <property type="match status" value="1"/>
</dbReference>
<name>A0ABS1QYM0_9SPHI</name>
<dbReference type="Pfam" id="PF07660">
    <property type="entry name" value="STN"/>
    <property type="match status" value="1"/>
</dbReference>
<keyword evidence="3" id="KW-0998">Cell outer membrane</keyword>
<dbReference type="Proteomes" id="UP000625283">
    <property type="component" value="Unassembled WGS sequence"/>
</dbReference>
<dbReference type="SUPFAM" id="SSF49464">
    <property type="entry name" value="Carboxypeptidase regulatory domain-like"/>
    <property type="match status" value="1"/>
</dbReference>
<keyword evidence="6" id="KW-1185">Reference proteome</keyword>
<feature type="domain" description="Secretin/TonB short N-terminal" evidence="4">
    <location>
        <begin position="79"/>
        <end position="130"/>
    </location>
</feature>
<reference evidence="5 6" key="1">
    <citation type="submission" date="2021-01" db="EMBL/GenBank/DDBJ databases">
        <title>C459-1 draft genome sequence.</title>
        <authorList>
            <person name="Zhang X.-F."/>
        </authorList>
    </citation>
    <scope>NUCLEOTIDE SEQUENCE [LARGE SCALE GENOMIC DNA]</scope>
    <source>
        <strain evidence="6">C459-1</strain>
    </source>
</reference>
<accession>A0ABS1QYM0</accession>
<dbReference type="InterPro" id="IPR008969">
    <property type="entry name" value="CarboxyPept-like_regulatory"/>
</dbReference>
<evidence type="ECO:0000313" key="5">
    <source>
        <dbReference type="EMBL" id="MBL1407533.1"/>
    </source>
</evidence>
<evidence type="ECO:0000259" key="4">
    <source>
        <dbReference type="SMART" id="SM00965"/>
    </source>
</evidence>
<evidence type="ECO:0000256" key="3">
    <source>
        <dbReference type="ARBA" id="ARBA00023237"/>
    </source>
</evidence>
<keyword evidence="2" id="KW-0472">Membrane</keyword>
<dbReference type="InterPro" id="IPR011662">
    <property type="entry name" value="Secretin/TonB_short_N"/>
</dbReference>
<evidence type="ECO:0000313" key="6">
    <source>
        <dbReference type="Proteomes" id="UP000625283"/>
    </source>
</evidence>
<evidence type="ECO:0000256" key="2">
    <source>
        <dbReference type="ARBA" id="ARBA00023136"/>
    </source>
</evidence>
<organism evidence="5 6">
    <name type="scientific">Sphingobacterium faecale</name>
    <dbReference type="NCBI Taxonomy" id="2803775"/>
    <lineage>
        <taxon>Bacteria</taxon>
        <taxon>Pseudomonadati</taxon>
        <taxon>Bacteroidota</taxon>
        <taxon>Sphingobacteriia</taxon>
        <taxon>Sphingobacteriales</taxon>
        <taxon>Sphingobacteriaceae</taxon>
        <taxon>Sphingobacterium</taxon>
    </lineage>
</organism>
<comment type="caution">
    <text evidence="5">The sequence shown here is derived from an EMBL/GenBank/DDBJ whole genome shotgun (WGS) entry which is preliminary data.</text>
</comment>